<reference evidence="2" key="1">
    <citation type="journal article" date="2019" name="Sci. Rep.">
        <title>Draft genome of Tanacetum cinerariifolium, the natural source of mosquito coil.</title>
        <authorList>
            <person name="Yamashiro T."/>
            <person name="Shiraishi A."/>
            <person name="Satake H."/>
            <person name="Nakayama K."/>
        </authorList>
    </citation>
    <scope>NUCLEOTIDE SEQUENCE</scope>
</reference>
<protein>
    <submittedName>
        <fullName evidence="2">Uncharacterized protein</fullName>
    </submittedName>
</protein>
<gene>
    <name evidence="2" type="ORF">Tci_315503</name>
</gene>
<dbReference type="EMBL" id="BKCJ010108141">
    <property type="protein sequence ID" value="GEX43528.1"/>
    <property type="molecule type" value="Genomic_DNA"/>
</dbReference>
<organism evidence="2">
    <name type="scientific">Tanacetum cinerariifolium</name>
    <name type="common">Dalmatian daisy</name>
    <name type="synonym">Chrysanthemum cinerariifolium</name>
    <dbReference type="NCBI Taxonomy" id="118510"/>
    <lineage>
        <taxon>Eukaryota</taxon>
        <taxon>Viridiplantae</taxon>
        <taxon>Streptophyta</taxon>
        <taxon>Embryophyta</taxon>
        <taxon>Tracheophyta</taxon>
        <taxon>Spermatophyta</taxon>
        <taxon>Magnoliopsida</taxon>
        <taxon>eudicotyledons</taxon>
        <taxon>Gunneridae</taxon>
        <taxon>Pentapetalae</taxon>
        <taxon>asterids</taxon>
        <taxon>campanulids</taxon>
        <taxon>Asterales</taxon>
        <taxon>Asteraceae</taxon>
        <taxon>Asteroideae</taxon>
        <taxon>Anthemideae</taxon>
        <taxon>Anthemidinae</taxon>
        <taxon>Tanacetum</taxon>
    </lineage>
</organism>
<evidence type="ECO:0000313" key="2">
    <source>
        <dbReference type="EMBL" id="GEX43528.1"/>
    </source>
</evidence>
<dbReference type="AlphaFoldDB" id="A0A699HCD3"/>
<feature type="region of interest" description="Disordered" evidence="1">
    <location>
        <begin position="171"/>
        <end position="206"/>
    </location>
</feature>
<name>A0A699HCD3_TANCI</name>
<proteinExistence type="predicted"/>
<sequence>MVDPTLRWCTIRSRLHCCFTEEKAKQLRMKTVEMSNFHDVMYHSAIASRLASDIENLKGEQLVNKDVKFAKLDDEDVVQGLQRCCNSSKIPFEKVGKQSKIRGQLCLVLFCFSIEDLRSTTKGSSKGKSVHTRVRTEVRHEVHVRTEVSRAHSKEEMILDLQLRLNSVEEKLKPGPSDVDHHDKTDNLSKNAPDCGLDQQSMRGVS</sequence>
<accession>A0A699HCD3</accession>
<evidence type="ECO:0000256" key="1">
    <source>
        <dbReference type="SAM" id="MobiDB-lite"/>
    </source>
</evidence>
<comment type="caution">
    <text evidence="2">The sequence shown here is derived from an EMBL/GenBank/DDBJ whole genome shotgun (WGS) entry which is preliminary data.</text>
</comment>
<dbReference type="PANTHER" id="PTHR34198">
    <property type="entry name" value="OS01G0175100 PROTEIN"/>
    <property type="match status" value="1"/>
</dbReference>
<dbReference type="PANTHER" id="PTHR34198:SF1">
    <property type="entry name" value="OS01G0104300 PROTEIN"/>
    <property type="match status" value="1"/>
</dbReference>
<feature type="compositionally biased region" description="Basic and acidic residues" evidence="1">
    <location>
        <begin position="171"/>
        <end position="187"/>
    </location>
</feature>